<feature type="compositionally biased region" description="Basic and acidic residues" evidence="1">
    <location>
        <begin position="19"/>
        <end position="42"/>
    </location>
</feature>
<feature type="region of interest" description="Disordered" evidence="1">
    <location>
        <begin position="1"/>
        <end position="42"/>
    </location>
</feature>
<dbReference type="Proteomes" id="UP000233837">
    <property type="component" value="Unassembled WGS sequence"/>
</dbReference>
<sequence length="274" mass="29075">MPPSEQNRAEGRSGGSRHWGRDLRTSEGRLGLESEKRANGRGKMELGCSMASMPGIMRQMPRLPISVNDELLCSIFPPSNQVSSSEAIKKQFPVVLREEEAPWVYRLRFPPLAIAKCLKWWSDGTQGLRGGPAKLWVSSGGSAELRASGDGPVELMPSGGGPTKFRASSGGTAELKASSDGSVEPRDSSGGLVELLASGYCPAEFRASGGGPTELRASSGGAAVLRASSGGPAEFRRCSRSEEARAISNLSLTLFLGAPFSRGRRSIYRFLGVT</sequence>
<evidence type="ECO:0000256" key="1">
    <source>
        <dbReference type="SAM" id="MobiDB-lite"/>
    </source>
</evidence>
<gene>
    <name evidence="2" type="ORF">MA16_Dca014547</name>
</gene>
<protein>
    <submittedName>
        <fullName evidence="2">Uncharacterized protein</fullName>
    </submittedName>
</protein>
<dbReference type="EMBL" id="KZ502822">
    <property type="protein sequence ID" value="PKU72504.1"/>
    <property type="molecule type" value="Genomic_DNA"/>
</dbReference>
<keyword evidence="3" id="KW-1185">Reference proteome</keyword>
<evidence type="ECO:0000313" key="3">
    <source>
        <dbReference type="Proteomes" id="UP000233837"/>
    </source>
</evidence>
<evidence type="ECO:0000313" key="2">
    <source>
        <dbReference type="EMBL" id="PKU72504.1"/>
    </source>
</evidence>
<reference evidence="2 3" key="1">
    <citation type="journal article" date="2016" name="Sci. Rep.">
        <title>The Dendrobium catenatum Lindl. genome sequence provides insights into polysaccharide synthase, floral development and adaptive evolution.</title>
        <authorList>
            <person name="Zhang G.Q."/>
            <person name="Xu Q."/>
            <person name="Bian C."/>
            <person name="Tsai W.C."/>
            <person name="Yeh C.M."/>
            <person name="Liu K.W."/>
            <person name="Yoshida K."/>
            <person name="Zhang L.S."/>
            <person name="Chang S.B."/>
            <person name="Chen F."/>
            <person name="Shi Y."/>
            <person name="Su Y.Y."/>
            <person name="Zhang Y.Q."/>
            <person name="Chen L.J."/>
            <person name="Yin Y."/>
            <person name="Lin M."/>
            <person name="Huang H."/>
            <person name="Deng H."/>
            <person name="Wang Z.W."/>
            <person name="Zhu S.L."/>
            <person name="Zhao X."/>
            <person name="Deng C."/>
            <person name="Niu S.C."/>
            <person name="Huang J."/>
            <person name="Wang M."/>
            <person name="Liu G.H."/>
            <person name="Yang H.J."/>
            <person name="Xiao X.J."/>
            <person name="Hsiao Y.Y."/>
            <person name="Wu W.L."/>
            <person name="Chen Y.Y."/>
            <person name="Mitsuda N."/>
            <person name="Ohme-Takagi M."/>
            <person name="Luo Y.B."/>
            <person name="Van de Peer Y."/>
            <person name="Liu Z.J."/>
        </authorList>
    </citation>
    <scope>NUCLEOTIDE SEQUENCE [LARGE SCALE GENOMIC DNA]</scope>
    <source>
        <tissue evidence="2">The whole plant</tissue>
    </source>
</reference>
<reference evidence="2 3" key="2">
    <citation type="journal article" date="2017" name="Nature">
        <title>The Apostasia genome and the evolution of orchids.</title>
        <authorList>
            <person name="Zhang G.Q."/>
            <person name="Liu K.W."/>
            <person name="Li Z."/>
            <person name="Lohaus R."/>
            <person name="Hsiao Y.Y."/>
            <person name="Niu S.C."/>
            <person name="Wang J.Y."/>
            <person name="Lin Y.C."/>
            <person name="Xu Q."/>
            <person name="Chen L.J."/>
            <person name="Yoshida K."/>
            <person name="Fujiwara S."/>
            <person name="Wang Z.W."/>
            <person name="Zhang Y.Q."/>
            <person name="Mitsuda N."/>
            <person name="Wang M."/>
            <person name="Liu G.H."/>
            <person name="Pecoraro L."/>
            <person name="Huang H.X."/>
            <person name="Xiao X.J."/>
            <person name="Lin M."/>
            <person name="Wu X.Y."/>
            <person name="Wu W.L."/>
            <person name="Chen Y.Y."/>
            <person name="Chang S.B."/>
            <person name="Sakamoto S."/>
            <person name="Ohme-Takagi M."/>
            <person name="Yagi M."/>
            <person name="Zeng S.J."/>
            <person name="Shen C.Y."/>
            <person name="Yeh C.M."/>
            <person name="Luo Y.B."/>
            <person name="Tsai W.C."/>
            <person name="Van de Peer Y."/>
            <person name="Liu Z.J."/>
        </authorList>
    </citation>
    <scope>NUCLEOTIDE SEQUENCE [LARGE SCALE GENOMIC DNA]</scope>
    <source>
        <tissue evidence="2">The whole plant</tissue>
    </source>
</reference>
<dbReference type="AlphaFoldDB" id="A0A2I0WA27"/>
<accession>A0A2I0WA27</accession>
<name>A0A2I0WA27_9ASPA</name>
<proteinExistence type="predicted"/>
<organism evidence="2 3">
    <name type="scientific">Dendrobium catenatum</name>
    <dbReference type="NCBI Taxonomy" id="906689"/>
    <lineage>
        <taxon>Eukaryota</taxon>
        <taxon>Viridiplantae</taxon>
        <taxon>Streptophyta</taxon>
        <taxon>Embryophyta</taxon>
        <taxon>Tracheophyta</taxon>
        <taxon>Spermatophyta</taxon>
        <taxon>Magnoliopsida</taxon>
        <taxon>Liliopsida</taxon>
        <taxon>Asparagales</taxon>
        <taxon>Orchidaceae</taxon>
        <taxon>Epidendroideae</taxon>
        <taxon>Malaxideae</taxon>
        <taxon>Dendrobiinae</taxon>
        <taxon>Dendrobium</taxon>
    </lineage>
</organism>
<feature type="region of interest" description="Disordered" evidence="1">
    <location>
        <begin position="146"/>
        <end position="188"/>
    </location>
</feature>